<comment type="caution">
    <text evidence="3">The sequence shown here is derived from an EMBL/GenBank/DDBJ whole genome shotgun (WGS) entry which is preliminary data.</text>
</comment>
<evidence type="ECO:0000313" key="3">
    <source>
        <dbReference type="EMBL" id="ETO07958.1"/>
    </source>
</evidence>
<feature type="transmembrane region" description="Helical" evidence="2">
    <location>
        <begin position="192"/>
        <end position="214"/>
    </location>
</feature>
<proteinExistence type="predicted"/>
<evidence type="ECO:0000256" key="1">
    <source>
        <dbReference type="SAM" id="MobiDB-lite"/>
    </source>
</evidence>
<reference evidence="3 4" key="1">
    <citation type="journal article" date="2013" name="Curr. Biol.">
        <title>The Genome of the Foraminiferan Reticulomyxa filosa.</title>
        <authorList>
            <person name="Glockner G."/>
            <person name="Hulsmann N."/>
            <person name="Schleicher M."/>
            <person name="Noegel A.A."/>
            <person name="Eichinger L."/>
            <person name="Gallinger C."/>
            <person name="Pawlowski J."/>
            <person name="Sierra R."/>
            <person name="Euteneuer U."/>
            <person name="Pillet L."/>
            <person name="Moustafa A."/>
            <person name="Platzer M."/>
            <person name="Groth M."/>
            <person name="Szafranski K."/>
            <person name="Schliwa M."/>
        </authorList>
    </citation>
    <scope>NUCLEOTIDE SEQUENCE [LARGE SCALE GENOMIC DNA]</scope>
</reference>
<keyword evidence="2" id="KW-1133">Transmembrane helix</keyword>
<dbReference type="Proteomes" id="UP000023152">
    <property type="component" value="Unassembled WGS sequence"/>
</dbReference>
<dbReference type="EMBL" id="ASPP01025512">
    <property type="protein sequence ID" value="ETO07958.1"/>
    <property type="molecule type" value="Genomic_DNA"/>
</dbReference>
<gene>
    <name evidence="3" type="ORF">RFI_29431</name>
</gene>
<feature type="region of interest" description="Disordered" evidence="1">
    <location>
        <begin position="284"/>
        <end position="304"/>
    </location>
</feature>
<feature type="transmembrane region" description="Helical" evidence="2">
    <location>
        <begin position="154"/>
        <end position="172"/>
    </location>
</feature>
<feature type="transmembrane region" description="Helical" evidence="2">
    <location>
        <begin position="103"/>
        <end position="125"/>
    </location>
</feature>
<evidence type="ECO:0000256" key="2">
    <source>
        <dbReference type="SAM" id="Phobius"/>
    </source>
</evidence>
<keyword evidence="2" id="KW-0812">Transmembrane</keyword>
<keyword evidence="2" id="KW-0472">Membrane</keyword>
<accession>X6M1E1</accession>
<organism evidence="3 4">
    <name type="scientific">Reticulomyxa filosa</name>
    <dbReference type="NCBI Taxonomy" id="46433"/>
    <lineage>
        <taxon>Eukaryota</taxon>
        <taxon>Sar</taxon>
        <taxon>Rhizaria</taxon>
        <taxon>Retaria</taxon>
        <taxon>Foraminifera</taxon>
        <taxon>Monothalamids</taxon>
        <taxon>Reticulomyxidae</taxon>
        <taxon>Reticulomyxa</taxon>
    </lineage>
</organism>
<evidence type="ECO:0000313" key="4">
    <source>
        <dbReference type="Proteomes" id="UP000023152"/>
    </source>
</evidence>
<keyword evidence="4" id="KW-1185">Reference proteome</keyword>
<name>X6M1E1_RETFI</name>
<dbReference type="AlphaFoldDB" id="X6M1E1"/>
<sequence length="332" mass="39513">MVRIVFFITNLYVLQKKNLCNSARIKTISNCLEPRNNVVHCVTDENVIILANLCLMVKNELQLSETVLLLLRMPKIKQLNLCVNYQLCGKKNNISINVPKSQYLSIFTCGLSSMQWYCFLLPTLIKKRIHMQIKKLITLCTPPSPKGVKKVCNLFIYLFFILNCDLFVTAITSSKKKKRVEVHSAWKKNNKGLYICVYVLFIKKYYFVCLSLLIGMPPSMKKCIFLSPQYINKNYFFGCITFKTREDCFFFKKKNVDNKLVKKYWKNNGKKWIKIKILKNKKGKNKIKKDKNEKRRNKMKKNEKKKLMFCYKKKKNKELKEKKKKKQYEEYW</sequence>
<protein>
    <submittedName>
        <fullName evidence="3">Uncharacterized protein</fullName>
    </submittedName>
</protein>